<sequence length="334" mass="36827">MTMILAAPALAARIEFSGAHSLAPYLREWLWASIASPLLAVALVRLVLSAKGRLRSRSVPAGKRGLGLLARAAIVLGVINVAVFVQLTDAGRTDHVIANGLPLFTLAAVLGIATLIAISVFDRRPTPVSVQEMHAATAEAKRALSRVRAENERVRRQAEQVQARLAKLRARAAGPVDRSTHSTSGRARDKKKDRRQSARSDLDFHALRIFHRESYLCADTAHVAYQSAQTSLRTMSYVVRRAQIGTQIWLPTSRASKRARAEMRDAATHLTRSHGELRTQVDHGLGLVRTLNANTSDLKHEIRDNYGEDGRSWFEALEQRIAEARAEHRASRIG</sequence>
<feature type="transmembrane region" description="Helical" evidence="2">
    <location>
        <begin position="100"/>
        <end position="121"/>
    </location>
</feature>
<evidence type="ECO:0000313" key="3">
    <source>
        <dbReference type="EMBL" id="MFE9602946.1"/>
    </source>
</evidence>
<dbReference type="RefSeq" id="WP_388111226.1">
    <property type="nucleotide sequence ID" value="NZ_JBIAHM010000012.1"/>
</dbReference>
<reference evidence="3 4" key="1">
    <citation type="submission" date="2024-10" db="EMBL/GenBank/DDBJ databases">
        <title>The Natural Products Discovery Center: Release of the First 8490 Sequenced Strains for Exploring Actinobacteria Biosynthetic Diversity.</title>
        <authorList>
            <person name="Kalkreuter E."/>
            <person name="Kautsar S.A."/>
            <person name="Yang D."/>
            <person name="Bader C.D."/>
            <person name="Teijaro C.N."/>
            <person name="Fluegel L."/>
            <person name="Davis C.M."/>
            <person name="Simpson J.R."/>
            <person name="Lauterbach L."/>
            <person name="Steele A.D."/>
            <person name="Gui C."/>
            <person name="Meng S."/>
            <person name="Li G."/>
            <person name="Viehrig K."/>
            <person name="Ye F."/>
            <person name="Su P."/>
            <person name="Kiefer A.F."/>
            <person name="Nichols A."/>
            <person name="Cepeda A.J."/>
            <person name="Yan W."/>
            <person name="Fan B."/>
            <person name="Jiang Y."/>
            <person name="Adhikari A."/>
            <person name="Zheng C.-J."/>
            <person name="Schuster L."/>
            <person name="Cowan T.M."/>
            <person name="Smanski M.J."/>
            <person name="Chevrette M.G."/>
            <person name="De Carvalho L.P.S."/>
            <person name="Shen B."/>
        </authorList>
    </citation>
    <scope>NUCLEOTIDE SEQUENCE [LARGE SCALE GENOMIC DNA]</scope>
    <source>
        <strain evidence="3 4">NPDC006488</strain>
    </source>
</reference>
<comment type="caution">
    <text evidence="3">The sequence shown here is derived from an EMBL/GenBank/DDBJ whole genome shotgun (WGS) entry which is preliminary data.</text>
</comment>
<evidence type="ECO:0000256" key="2">
    <source>
        <dbReference type="SAM" id="Phobius"/>
    </source>
</evidence>
<accession>A0ABW6M9Y8</accession>
<keyword evidence="2" id="KW-0812">Transmembrane</keyword>
<feature type="transmembrane region" description="Helical" evidence="2">
    <location>
        <begin position="68"/>
        <end position="88"/>
    </location>
</feature>
<keyword evidence="4" id="KW-1185">Reference proteome</keyword>
<evidence type="ECO:0000313" key="4">
    <source>
        <dbReference type="Proteomes" id="UP001601303"/>
    </source>
</evidence>
<feature type="transmembrane region" description="Helical" evidence="2">
    <location>
        <begin position="29"/>
        <end position="48"/>
    </location>
</feature>
<name>A0ABW6M9Y8_9ACTN</name>
<gene>
    <name evidence="3" type="ORF">ACFYNQ_30840</name>
</gene>
<protein>
    <submittedName>
        <fullName evidence="3">Uncharacterized protein</fullName>
    </submittedName>
</protein>
<evidence type="ECO:0000256" key="1">
    <source>
        <dbReference type="SAM" id="MobiDB-lite"/>
    </source>
</evidence>
<dbReference type="EMBL" id="JBIAHM010000012">
    <property type="protein sequence ID" value="MFE9602946.1"/>
    <property type="molecule type" value="Genomic_DNA"/>
</dbReference>
<organism evidence="3 4">
    <name type="scientific">Streptomyces hokutonensis</name>
    <dbReference type="NCBI Taxonomy" id="1306990"/>
    <lineage>
        <taxon>Bacteria</taxon>
        <taxon>Bacillati</taxon>
        <taxon>Actinomycetota</taxon>
        <taxon>Actinomycetes</taxon>
        <taxon>Kitasatosporales</taxon>
        <taxon>Streptomycetaceae</taxon>
        <taxon>Streptomyces</taxon>
    </lineage>
</organism>
<keyword evidence="2" id="KW-1133">Transmembrane helix</keyword>
<dbReference type="Proteomes" id="UP001601303">
    <property type="component" value="Unassembled WGS sequence"/>
</dbReference>
<feature type="region of interest" description="Disordered" evidence="1">
    <location>
        <begin position="169"/>
        <end position="199"/>
    </location>
</feature>
<proteinExistence type="predicted"/>
<keyword evidence="2" id="KW-0472">Membrane</keyword>